<protein>
    <recommendedName>
        <fullName evidence="3">Flavin reductase</fullName>
    </recommendedName>
</protein>
<keyword evidence="2" id="KW-1185">Reference proteome</keyword>
<comment type="caution">
    <text evidence="1">The sequence shown here is derived from an EMBL/GenBank/DDBJ whole genome shotgun (WGS) entry which is preliminary data.</text>
</comment>
<sequence length="94" mass="10769">MNDSRITSSDAGPPGVRHIPDSAWQCARCGSEWPCESYKRTALRDYRRNRVALAMLMATYLHRFARDRPAAECVRAGARFLGWCRTRRPGRAAW</sequence>
<accession>A0AAE3YVH7</accession>
<proteinExistence type="predicted"/>
<name>A0AAE3YVH7_9ACTN</name>
<evidence type="ECO:0000313" key="1">
    <source>
        <dbReference type="EMBL" id="MDR7280658.1"/>
    </source>
</evidence>
<gene>
    <name evidence="1" type="ORF">J2S41_007436</name>
</gene>
<reference evidence="1" key="1">
    <citation type="submission" date="2023-07" db="EMBL/GenBank/DDBJ databases">
        <title>Sequencing the genomes of 1000 actinobacteria strains.</title>
        <authorList>
            <person name="Klenk H.-P."/>
        </authorList>
    </citation>
    <scope>NUCLEOTIDE SEQUENCE</scope>
    <source>
        <strain evidence="1">DSM 44707</strain>
    </source>
</reference>
<dbReference type="RefSeq" id="WP_310375342.1">
    <property type="nucleotide sequence ID" value="NZ_JAVDYB010000001.1"/>
</dbReference>
<dbReference type="EMBL" id="JAVDYB010000001">
    <property type="protein sequence ID" value="MDR7280658.1"/>
    <property type="molecule type" value="Genomic_DNA"/>
</dbReference>
<evidence type="ECO:0000313" key="2">
    <source>
        <dbReference type="Proteomes" id="UP001183643"/>
    </source>
</evidence>
<organism evidence="1 2">
    <name type="scientific">Catenuloplanes atrovinosus</name>
    <dbReference type="NCBI Taxonomy" id="137266"/>
    <lineage>
        <taxon>Bacteria</taxon>
        <taxon>Bacillati</taxon>
        <taxon>Actinomycetota</taxon>
        <taxon>Actinomycetes</taxon>
        <taxon>Micromonosporales</taxon>
        <taxon>Micromonosporaceae</taxon>
        <taxon>Catenuloplanes</taxon>
    </lineage>
</organism>
<dbReference type="AlphaFoldDB" id="A0AAE3YVH7"/>
<evidence type="ECO:0008006" key="3">
    <source>
        <dbReference type="Google" id="ProtNLM"/>
    </source>
</evidence>
<dbReference type="Proteomes" id="UP001183643">
    <property type="component" value="Unassembled WGS sequence"/>
</dbReference>